<proteinExistence type="predicted"/>
<dbReference type="Proteomes" id="UP000199118">
    <property type="component" value="Unassembled WGS sequence"/>
</dbReference>
<evidence type="ECO:0000256" key="1">
    <source>
        <dbReference type="SAM" id="SignalP"/>
    </source>
</evidence>
<dbReference type="OrthoDB" id="19542at2"/>
<sequence>MRVGASPAGRRRVIRAALASACAIVAVPAAGPFLISPAAAQEPPPPRRETHNLFGMTGLIDTPSARVQPDAQLSFSAGYFGGFLRNTLSFQVLPRVEAAFRYSVLDQFFSPDLDLFDRSFDIKILISDETRNFPAIAVGLQDFLGTGIYSGEYVVASKQVHPEVTLTGGFGWGRLAGTGNLRNPFTYISDGFEDRDTVGLRTGTVRFGQFFRGPDMGVFGGVEWRPSFVEGVSVKAEYSPFDYSIDAGSGDFEQTIPFNFGVDWQATDLISLGAYAMYGSTFGVRATISLNPMEDIAPQDLGAGPMPLRPRPPVEQGPPPGLGPVVERIGPAPAPGSDLSLDALELESATDGARWAIADVPAGASLDGTCPEDAALDIDAQLGVVDGVTFRDAAGAPICSVVLRPAGQRYVETKRLRRGGYDTSWFADQAQHDAAREKVSAALRADGLDMVSFSLEPQRVRLEIANPTYNSPPKAIGRAAVTLANALPPSVEDLEVTLVEQALPVVTVILRRARLEAVAETADEERDSWLGAEIVDTPPRPGAPLPEFEGYPRYSWFLTPALPISLFDPDAPLRADPSLRVGGRLELARGASVSGTVIKSLAGGFDDIDRPSDSTLPHVRSDYRFYLQEGDPGVERLTADYLFKVAPEIYGRVSAGMLERMFGGVSAEVLWKSVDRDWGLGAELNYARQRDYDMLAGFRDYDVITGHGSFYWDTGWNDMEVQVDAGRYLAGDYGATFTMSRRFSNGWEIGGFFTLTDVPFDEYGEGSFDKGLFLTIPLRWGLPFETRERVPITIRPLTRDGGARLEIFNRLYPIVREADRTDLKNGWGNFWR</sequence>
<dbReference type="PROSITE" id="PS51318">
    <property type="entry name" value="TAT"/>
    <property type="match status" value="1"/>
</dbReference>
<reference evidence="2 3" key="1">
    <citation type="submission" date="2016-10" db="EMBL/GenBank/DDBJ databases">
        <authorList>
            <person name="de Groot N.N."/>
        </authorList>
    </citation>
    <scope>NUCLEOTIDE SEQUENCE [LARGE SCALE GENOMIC DNA]</scope>
    <source>
        <strain evidence="2 3">DSM 17890</strain>
    </source>
</reference>
<dbReference type="AlphaFoldDB" id="A0A1H2ZFB8"/>
<protein>
    <submittedName>
        <fullName evidence="2">Exopolysaccharide biosynthesis protein YbjH</fullName>
    </submittedName>
</protein>
<name>A0A1H2ZFB8_9RHOB</name>
<dbReference type="STRING" id="356660.SAMN05444336_103462"/>
<evidence type="ECO:0000313" key="3">
    <source>
        <dbReference type="Proteomes" id="UP000199118"/>
    </source>
</evidence>
<evidence type="ECO:0000313" key="2">
    <source>
        <dbReference type="EMBL" id="SDX15429.1"/>
    </source>
</evidence>
<feature type="signal peptide" evidence="1">
    <location>
        <begin position="1"/>
        <end position="40"/>
    </location>
</feature>
<accession>A0A1H2ZFB8</accession>
<keyword evidence="1" id="KW-0732">Signal</keyword>
<keyword evidence="3" id="KW-1185">Reference proteome</keyword>
<dbReference type="EMBL" id="FNMZ01000003">
    <property type="protein sequence ID" value="SDX15429.1"/>
    <property type="molecule type" value="Genomic_DNA"/>
</dbReference>
<dbReference type="InterPro" id="IPR010344">
    <property type="entry name" value="YbjH"/>
</dbReference>
<dbReference type="InterPro" id="IPR006311">
    <property type="entry name" value="TAT_signal"/>
</dbReference>
<feature type="chain" id="PRO_5011535804" evidence="1">
    <location>
        <begin position="41"/>
        <end position="832"/>
    </location>
</feature>
<gene>
    <name evidence="2" type="ORF">SAMN05444336_103462</name>
</gene>
<dbReference type="Pfam" id="PF06082">
    <property type="entry name" value="YjbH"/>
    <property type="match status" value="1"/>
</dbReference>
<organism evidence="2 3">
    <name type="scientific">Albimonas donghaensis</name>
    <dbReference type="NCBI Taxonomy" id="356660"/>
    <lineage>
        <taxon>Bacteria</taxon>
        <taxon>Pseudomonadati</taxon>
        <taxon>Pseudomonadota</taxon>
        <taxon>Alphaproteobacteria</taxon>
        <taxon>Rhodobacterales</taxon>
        <taxon>Paracoccaceae</taxon>
        <taxon>Albimonas</taxon>
    </lineage>
</organism>